<accession>A0ABT8KGJ5</accession>
<protein>
    <submittedName>
        <fullName evidence="1">Uncharacterized protein</fullName>
    </submittedName>
</protein>
<dbReference type="EMBL" id="JAUJEA010000001">
    <property type="protein sequence ID" value="MDN5199836.1"/>
    <property type="molecule type" value="Genomic_DNA"/>
</dbReference>
<gene>
    <name evidence="1" type="ORF">QQ008_00640</name>
</gene>
<proteinExistence type="predicted"/>
<evidence type="ECO:0000313" key="1">
    <source>
        <dbReference type="EMBL" id="MDN5199836.1"/>
    </source>
</evidence>
<sequence length="78" mass="9136">MNPNVVHQYYKKTLGEFTILVRVDPVTFDGLELIVHKNGEIQKTERTFDEEIYEDLDADEFEEASPLEFNLYLKGLVK</sequence>
<dbReference type="RefSeq" id="WP_346749868.1">
    <property type="nucleotide sequence ID" value="NZ_JAUJEA010000001.1"/>
</dbReference>
<organism evidence="1 2">
    <name type="scientific">Splendidivirga corallicola</name>
    <dbReference type="NCBI Taxonomy" id="3051826"/>
    <lineage>
        <taxon>Bacteria</taxon>
        <taxon>Pseudomonadati</taxon>
        <taxon>Bacteroidota</taxon>
        <taxon>Cytophagia</taxon>
        <taxon>Cytophagales</taxon>
        <taxon>Splendidivirgaceae</taxon>
        <taxon>Splendidivirga</taxon>
    </lineage>
</organism>
<evidence type="ECO:0000313" key="2">
    <source>
        <dbReference type="Proteomes" id="UP001172082"/>
    </source>
</evidence>
<name>A0ABT8KGJ5_9BACT</name>
<reference evidence="1" key="1">
    <citation type="submission" date="2023-06" db="EMBL/GenBank/DDBJ databases">
        <title>Genomic of Parafulvivirga corallium.</title>
        <authorList>
            <person name="Wang G."/>
        </authorList>
    </citation>
    <scope>NUCLEOTIDE SEQUENCE</scope>
    <source>
        <strain evidence="1">BMA10</strain>
    </source>
</reference>
<comment type="caution">
    <text evidence="1">The sequence shown here is derived from an EMBL/GenBank/DDBJ whole genome shotgun (WGS) entry which is preliminary data.</text>
</comment>
<dbReference type="Proteomes" id="UP001172082">
    <property type="component" value="Unassembled WGS sequence"/>
</dbReference>
<keyword evidence="2" id="KW-1185">Reference proteome</keyword>